<evidence type="ECO:0000313" key="3">
    <source>
        <dbReference type="Proteomes" id="UP000249185"/>
    </source>
</evidence>
<comment type="caution">
    <text evidence="2">The sequence shown here is derived from an EMBL/GenBank/DDBJ whole genome shotgun (WGS) entry which is preliminary data.</text>
</comment>
<sequence>MTLLVSLLALISALVAAVFGLRSRSATLQRQRDDALEHIDTRNRVEEAARDAPTDPDAARDALADRVRRSQRP</sequence>
<proteinExistence type="predicted"/>
<accession>A0A2W5PY03</accession>
<dbReference type="EMBL" id="QFPW01000006">
    <property type="protein sequence ID" value="PZQ49777.1"/>
    <property type="molecule type" value="Genomic_DNA"/>
</dbReference>
<evidence type="ECO:0000256" key="1">
    <source>
        <dbReference type="SAM" id="MobiDB-lite"/>
    </source>
</evidence>
<organism evidence="2 3">
    <name type="scientific">Rhodovulum sulfidophilum</name>
    <name type="common">Rhodobacter sulfidophilus</name>
    <dbReference type="NCBI Taxonomy" id="35806"/>
    <lineage>
        <taxon>Bacteria</taxon>
        <taxon>Pseudomonadati</taxon>
        <taxon>Pseudomonadota</taxon>
        <taxon>Alphaproteobacteria</taxon>
        <taxon>Rhodobacterales</taxon>
        <taxon>Paracoccaceae</taxon>
        <taxon>Rhodovulum</taxon>
    </lineage>
</organism>
<reference evidence="2 3" key="1">
    <citation type="submission" date="2017-08" db="EMBL/GenBank/DDBJ databases">
        <title>Infants hospitalized years apart are colonized by the same room-sourced microbial strains.</title>
        <authorList>
            <person name="Brooks B."/>
            <person name="Olm M.R."/>
            <person name="Firek B.A."/>
            <person name="Baker R."/>
            <person name="Thomas B.C."/>
            <person name="Morowitz M.J."/>
            <person name="Banfield J.F."/>
        </authorList>
    </citation>
    <scope>NUCLEOTIDE SEQUENCE [LARGE SCALE GENOMIC DNA]</scope>
    <source>
        <strain evidence="2">S2_005_002_R2_34</strain>
    </source>
</reference>
<gene>
    <name evidence="2" type="ORF">DI556_09915</name>
</gene>
<feature type="region of interest" description="Disordered" evidence="1">
    <location>
        <begin position="39"/>
        <end position="73"/>
    </location>
</feature>
<protein>
    <submittedName>
        <fullName evidence="2">Uncharacterized protein</fullName>
    </submittedName>
</protein>
<dbReference type="Proteomes" id="UP000249185">
    <property type="component" value="Unassembled WGS sequence"/>
</dbReference>
<dbReference type="AlphaFoldDB" id="A0A2W5PY03"/>
<evidence type="ECO:0000313" key="2">
    <source>
        <dbReference type="EMBL" id="PZQ49777.1"/>
    </source>
</evidence>
<name>A0A2W5PY03_RHOSU</name>